<evidence type="ECO:0000256" key="2">
    <source>
        <dbReference type="SAM" id="SignalP"/>
    </source>
</evidence>
<comment type="caution">
    <text evidence="4">The sequence shown here is derived from an EMBL/GenBank/DDBJ whole genome shotgun (WGS) entry which is preliminary data.</text>
</comment>
<comment type="similarity">
    <text evidence="1">Belongs to the 14-3-3 family.</text>
</comment>
<dbReference type="PRINTS" id="PR00305">
    <property type="entry name" value="1433ZETA"/>
</dbReference>
<dbReference type="PANTHER" id="PTHR18860">
    <property type="entry name" value="14-3-3 PROTEIN"/>
    <property type="match status" value="1"/>
</dbReference>
<accession>A0AAV7GP14</accession>
<name>A0AAV7GP14_DENCH</name>
<feature type="domain" description="14-3-3" evidence="3">
    <location>
        <begin position="21"/>
        <end position="84"/>
    </location>
</feature>
<organism evidence="4 5">
    <name type="scientific">Dendrobium chrysotoxum</name>
    <name type="common">Orchid</name>
    <dbReference type="NCBI Taxonomy" id="161865"/>
    <lineage>
        <taxon>Eukaryota</taxon>
        <taxon>Viridiplantae</taxon>
        <taxon>Streptophyta</taxon>
        <taxon>Embryophyta</taxon>
        <taxon>Tracheophyta</taxon>
        <taxon>Spermatophyta</taxon>
        <taxon>Magnoliopsida</taxon>
        <taxon>Liliopsida</taxon>
        <taxon>Asparagales</taxon>
        <taxon>Orchidaceae</taxon>
        <taxon>Epidendroideae</taxon>
        <taxon>Malaxideae</taxon>
        <taxon>Dendrobiinae</taxon>
        <taxon>Dendrobium</taxon>
    </lineage>
</organism>
<dbReference type="Pfam" id="PF00244">
    <property type="entry name" value="14-3-3"/>
    <property type="match status" value="1"/>
</dbReference>
<dbReference type="SUPFAM" id="SSF48445">
    <property type="entry name" value="14-3-3 protein"/>
    <property type="match status" value="1"/>
</dbReference>
<keyword evidence="5" id="KW-1185">Reference proteome</keyword>
<dbReference type="AlphaFoldDB" id="A0AAV7GP14"/>
<dbReference type="InterPro" id="IPR000308">
    <property type="entry name" value="14-3-3"/>
</dbReference>
<reference evidence="4 5" key="1">
    <citation type="journal article" date="2021" name="Hortic Res">
        <title>Chromosome-scale assembly of the Dendrobium chrysotoxum genome enhances the understanding of orchid evolution.</title>
        <authorList>
            <person name="Zhang Y."/>
            <person name="Zhang G.Q."/>
            <person name="Zhang D."/>
            <person name="Liu X.D."/>
            <person name="Xu X.Y."/>
            <person name="Sun W.H."/>
            <person name="Yu X."/>
            <person name="Zhu X."/>
            <person name="Wang Z.W."/>
            <person name="Zhao X."/>
            <person name="Zhong W.Y."/>
            <person name="Chen H."/>
            <person name="Yin W.L."/>
            <person name="Huang T."/>
            <person name="Niu S.C."/>
            <person name="Liu Z.J."/>
        </authorList>
    </citation>
    <scope>NUCLEOTIDE SEQUENCE [LARGE SCALE GENOMIC DNA]</scope>
    <source>
        <strain evidence="4">Lindl</strain>
    </source>
</reference>
<evidence type="ECO:0000259" key="3">
    <source>
        <dbReference type="Pfam" id="PF00244"/>
    </source>
</evidence>
<dbReference type="InterPro" id="IPR036815">
    <property type="entry name" value="14-3-3_dom_sf"/>
</dbReference>
<proteinExistence type="inferred from homology"/>
<dbReference type="Gene3D" id="1.20.190.20">
    <property type="entry name" value="14-3-3 domain"/>
    <property type="match status" value="1"/>
</dbReference>
<dbReference type="EMBL" id="JAGFBR010000012">
    <property type="protein sequence ID" value="KAH0458321.1"/>
    <property type="molecule type" value="Genomic_DNA"/>
</dbReference>
<dbReference type="InterPro" id="IPR023410">
    <property type="entry name" value="14-3-3_domain"/>
</dbReference>
<evidence type="ECO:0000313" key="4">
    <source>
        <dbReference type="EMBL" id="KAH0458321.1"/>
    </source>
</evidence>
<dbReference type="Proteomes" id="UP000775213">
    <property type="component" value="Unassembled WGS sequence"/>
</dbReference>
<feature type="signal peptide" evidence="2">
    <location>
        <begin position="1"/>
        <end position="24"/>
    </location>
</feature>
<keyword evidence="2" id="KW-0732">Signal</keyword>
<protein>
    <recommendedName>
        <fullName evidence="3">14-3-3 domain-containing protein</fullName>
    </recommendedName>
</protein>
<feature type="chain" id="PRO_5043933410" description="14-3-3 domain-containing protein" evidence="2">
    <location>
        <begin position="25"/>
        <end position="86"/>
    </location>
</feature>
<evidence type="ECO:0000313" key="5">
    <source>
        <dbReference type="Proteomes" id="UP000775213"/>
    </source>
</evidence>
<gene>
    <name evidence="4" type="ORF">IEQ34_013636</name>
</gene>
<sequence length="86" mass="9887">MYLVFVQYFLVFSLTIYPFMQVASNNASNYLSPTHPIRLGLALNFSVFYCEIMNSTEKACHLAKETFDEAIAELETLNEESYKMAL</sequence>
<evidence type="ECO:0000256" key="1">
    <source>
        <dbReference type="ARBA" id="ARBA00006141"/>
    </source>
</evidence>